<feature type="region of interest" description="Disordered" evidence="1">
    <location>
        <begin position="169"/>
        <end position="209"/>
    </location>
</feature>
<comment type="caution">
    <text evidence="2">The sequence shown here is derived from an EMBL/GenBank/DDBJ whole genome shotgun (WGS) entry which is preliminary data.</text>
</comment>
<dbReference type="EMBL" id="LIAE01007619">
    <property type="protein sequence ID" value="PAV78071.1"/>
    <property type="molecule type" value="Genomic_DNA"/>
</dbReference>
<gene>
    <name evidence="2" type="ORF">WR25_09267</name>
</gene>
<dbReference type="Proteomes" id="UP000218231">
    <property type="component" value="Unassembled WGS sequence"/>
</dbReference>
<evidence type="ECO:0000256" key="1">
    <source>
        <dbReference type="SAM" id="MobiDB-lite"/>
    </source>
</evidence>
<evidence type="ECO:0000313" key="2">
    <source>
        <dbReference type="EMBL" id="PAV78071.1"/>
    </source>
</evidence>
<name>A0A2A2KVT6_9BILA</name>
<proteinExistence type="predicted"/>
<accession>A0A2A2KVT6</accession>
<reference evidence="2 3" key="1">
    <citation type="journal article" date="2017" name="Curr. Biol.">
        <title>Genome architecture and evolution of a unichromosomal asexual nematode.</title>
        <authorList>
            <person name="Fradin H."/>
            <person name="Zegar C."/>
            <person name="Gutwein M."/>
            <person name="Lucas J."/>
            <person name="Kovtun M."/>
            <person name="Corcoran D."/>
            <person name="Baugh L.R."/>
            <person name="Kiontke K."/>
            <person name="Gunsalus K."/>
            <person name="Fitch D.H."/>
            <person name="Piano F."/>
        </authorList>
    </citation>
    <scope>NUCLEOTIDE SEQUENCE [LARGE SCALE GENOMIC DNA]</scope>
    <source>
        <strain evidence="2">PF1309</strain>
    </source>
</reference>
<feature type="compositionally biased region" description="Low complexity" evidence="1">
    <location>
        <begin position="13"/>
        <end position="42"/>
    </location>
</feature>
<feature type="region of interest" description="Disordered" evidence="1">
    <location>
        <begin position="1"/>
        <end position="48"/>
    </location>
</feature>
<dbReference type="OrthoDB" id="5978872at2759"/>
<organism evidence="2 3">
    <name type="scientific">Diploscapter pachys</name>
    <dbReference type="NCBI Taxonomy" id="2018661"/>
    <lineage>
        <taxon>Eukaryota</taxon>
        <taxon>Metazoa</taxon>
        <taxon>Ecdysozoa</taxon>
        <taxon>Nematoda</taxon>
        <taxon>Chromadorea</taxon>
        <taxon>Rhabditida</taxon>
        <taxon>Rhabditina</taxon>
        <taxon>Rhabditomorpha</taxon>
        <taxon>Rhabditoidea</taxon>
        <taxon>Rhabditidae</taxon>
        <taxon>Diploscapter</taxon>
    </lineage>
</organism>
<sequence length="209" mass="23230">MDLDDIFPITPGSTPSPHSNPKPNSNASTNSNANSTIANATTPKAKNRDPILDQLKQIRQIIEPMSAAIPILKRELAALSTQFNIFSKAMETALNPARCIFCDDGHDSTKCEQYSTSASKMQRTVELGKCIRCLETAERDHGCEEHCGECQQAHHTLLCWKQDLRPKELKQPQQTQGKEGGPKLGGYGPLKTRYRRSGPTPSRPYFHKK</sequence>
<evidence type="ECO:0000313" key="3">
    <source>
        <dbReference type="Proteomes" id="UP000218231"/>
    </source>
</evidence>
<feature type="compositionally biased region" description="Gly residues" evidence="1">
    <location>
        <begin position="178"/>
        <end position="188"/>
    </location>
</feature>
<dbReference type="AlphaFoldDB" id="A0A2A2KVT6"/>
<protein>
    <submittedName>
        <fullName evidence="2">Uncharacterized protein</fullName>
    </submittedName>
</protein>
<keyword evidence="3" id="KW-1185">Reference proteome</keyword>